<dbReference type="Pfam" id="PF00534">
    <property type="entry name" value="Glycos_transf_1"/>
    <property type="match status" value="1"/>
</dbReference>
<accession>A0A081RV27</accession>
<dbReference type="EC" id="2.4.1.-" evidence="3"/>
<evidence type="ECO:0000259" key="1">
    <source>
        <dbReference type="Pfam" id="PF00534"/>
    </source>
</evidence>
<evidence type="ECO:0000259" key="2">
    <source>
        <dbReference type="Pfam" id="PF13439"/>
    </source>
</evidence>
<keyword evidence="3" id="KW-0328">Glycosyltransferase</keyword>
<feature type="domain" description="Glycosyltransferase subfamily 4-like N-terminal" evidence="2">
    <location>
        <begin position="15"/>
        <end position="176"/>
    </location>
</feature>
<dbReference type="Pfam" id="PF13439">
    <property type="entry name" value="Glyco_transf_4"/>
    <property type="match status" value="1"/>
</dbReference>
<dbReference type="PATRIC" id="fig|1393735.3.peg.2920"/>
<feature type="domain" description="Glycosyl transferase family 1" evidence="1">
    <location>
        <begin position="191"/>
        <end position="354"/>
    </location>
</feature>
<evidence type="ECO:0000313" key="3">
    <source>
        <dbReference type="EMBL" id="KER02530.1"/>
    </source>
</evidence>
<comment type="caution">
    <text evidence="3">The sequence shown here is derived from an EMBL/GenBank/DDBJ whole genome shotgun (WGS) entry which is preliminary data.</text>
</comment>
<dbReference type="EMBL" id="JGVH01000048">
    <property type="protein sequence ID" value="KER02530.1"/>
    <property type="molecule type" value="Genomic_DNA"/>
</dbReference>
<name>A0A081RV27_PHOTE</name>
<sequence length="379" mass="42549">MKIIQLSKYYKPYSGGIESVVSDISENIEGDNNEVIVIATDSQKLPKHEVINGIKIIRSKEVFSLFSTSISPGYIYNMFKYRCCDIIHIHLPNPLANLAVFVSFLFARKIKMPKLILHWHSDIIKQKKSLLLYTPLLNWLLSRADKIIVTSESYLKSSEQLNGFKDKCDIIPIGINSLEDKVNDDLVLAIKEKYRNKKIIFTLGRHVYYKGFEFLLHAAPKISDETVILIGGIGPDTPKYNNLISDLNLENKVFLIGRVSDDDLASYYYAADIFCFPSIEKSEAFGVAQLEAMSLGIPVVSTNIIGSGVPWVNLNMHSGLVCPPQDSSALVETINTILHDDNLLTSLGKGAKERYVKLFSLPIMTKSINSLYHSIVNKN</sequence>
<dbReference type="RefSeq" id="WP_036840001.1">
    <property type="nucleotide sequence ID" value="NZ_CAWLUD010000048.1"/>
</dbReference>
<keyword evidence="3" id="KW-0808">Transferase</keyword>
<dbReference type="SUPFAM" id="SSF53756">
    <property type="entry name" value="UDP-Glycosyltransferase/glycogen phosphorylase"/>
    <property type="match status" value="1"/>
</dbReference>
<proteinExistence type="predicted"/>
<dbReference type="Proteomes" id="UP000028002">
    <property type="component" value="Unassembled WGS sequence"/>
</dbReference>
<organism evidence="3 4">
    <name type="scientific">Photorhabdus temperata subsp. temperata Meg1</name>
    <dbReference type="NCBI Taxonomy" id="1393735"/>
    <lineage>
        <taxon>Bacteria</taxon>
        <taxon>Pseudomonadati</taxon>
        <taxon>Pseudomonadota</taxon>
        <taxon>Gammaproteobacteria</taxon>
        <taxon>Enterobacterales</taxon>
        <taxon>Morganellaceae</taxon>
        <taxon>Photorhabdus</taxon>
    </lineage>
</organism>
<dbReference type="AlphaFoldDB" id="A0A081RV27"/>
<gene>
    <name evidence="3" type="ORF">MEG1DRAFT_02866</name>
</gene>
<dbReference type="PANTHER" id="PTHR45947:SF3">
    <property type="entry name" value="SULFOQUINOVOSYL TRANSFERASE SQD2"/>
    <property type="match status" value="1"/>
</dbReference>
<evidence type="ECO:0000313" key="4">
    <source>
        <dbReference type="Proteomes" id="UP000028002"/>
    </source>
</evidence>
<dbReference type="Gene3D" id="3.40.50.2000">
    <property type="entry name" value="Glycogen Phosphorylase B"/>
    <property type="match status" value="2"/>
</dbReference>
<dbReference type="PANTHER" id="PTHR45947">
    <property type="entry name" value="SULFOQUINOVOSYL TRANSFERASE SQD2"/>
    <property type="match status" value="1"/>
</dbReference>
<dbReference type="InterPro" id="IPR050194">
    <property type="entry name" value="Glycosyltransferase_grp1"/>
</dbReference>
<dbReference type="GO" id="GO:0016757">
    <property type="term" value="F:glycosyltransferase activity"/>
    <property type="evidence" value="ECO:0007669"/>
    <property type="project" value="UniProtKB-KW"/>
</dbReference>
<protein>
    <submittedName>
        <fullName evidence="3">Glycosyltransferase</fullName>
        <ecNumber evidence="3">2.4.1.-</ecNumber>
    </submittedName>
</protein>
<reference evidence="3 4" key="1">
    <citation type="submission" date="2014-03" db="EMBL/GenBank/DDBJ databases">
        <title>Draft Genome of Photorhabdus temperata Meg1.</title>
        <authorList>
            <person name="Hurst S.G.IV."/>
            <person name="Morris K."/>
            <person name="Thomas K."/>
            <person name="Tisa L.S."/>
        </authorList>
    </citation>
    <scope>NUCLEOTIDE SEQUENCE [LARGE SCALE GENOMIC DNA]</scope>
    <source>
        <strain evidence="3 4">Meg1</strain>
    </source>
</reference>
<dbReference type="InterPro" id="IPR028098">
    <property type="entry name" value="Glyco_trans_4-like_N"/>
</dbReference>
<dbReference type="InterPro" id="IPR001296">
    <property type="entry name" value="Glyco_trans_1"/>
</dbReference>